<sequence>MNLVGEIVTQQDYPVRDGIEEPLMGVENRISLIPGEELPNIKGIMVRKRAKKSFDPFRSKI</sequence>
<dbReference type="Proteomes" id="UP000001231">
    <property type="component" value="Chromosome"/>
</dbReference>
<evidence type="ECO:0000313" key="1">
    <source>
        <dbReference type="EMBL" id="ACV25472.1"/>
    </source>
</evidence>
<reference evidence="1 2" key="1">
    <citation type="journal article" date="2009" name="Stand. Genomic Sci.">
        <title>Complete genome sequence of Kangiella koreensis type strain (SW-125).</title>
        <authorList>
            <person name="Han C."/>
            <person name="Sikorski J."/>
            <person name="Lapidus A."/>
            <person name="Nolan M."/>
            <person name="Glavina Del Rio T."/>
            <person name="Tice H."/>
            <person name="Cheng J.F."/>
            <person name="Lucas S."/>
            <person name="Chen F."/>
            <person name="Copeland A."/>
            <person name="Ivanova N."/>
            <person name="Mavromatis K."/>
            <person name="Ovchinnikova G."/>
            <person name="Pati A."/>
            <person name="Bruce D."/>
            <person name="Goodwin L."/>
            <person name="Pitluck S."/>
            <person name="Chen A."/>
            <person name="Palaniappan K."/>
            <person name="Land M."/>
            <person name="Hauser L."/>
            <person name="Chang Y.J."/>
            <person name="Jeffries C.D."/>
            <person name="Chain P."/>
            <person name="Saunders E."/>
            <person name="Brettin T."/>
            <person name="Goker M."/>
            <person name="Tindall B.J."/>
            <person name="Bristow J."/>
            <person name="Eisen J.A."/>
            <person name="Markowitz V."/>
            <person name="Hugenholtz P."/>
            <person name="Kyrpides N.C."/>
            <person name="Klenk H.P."/>
            <person name="Detter J.C."/>
        </authorList>
    </citation>
    <scope>NUCLEOTIDE SEQUENCE [LARGE SCALE GENOMIC DNA]</scope>
    <source>
        <strain evidence="2">DSM 16069 / KCTC 12182 / SW-125</strain>
    </source>
</reference>
<protein>
    <submittedName>
        <fullName evidence="1">Uncharacterized protein</fullName>
    </submittedName>
</protein>
<organism evidence="1 2">
    <name type="scientific">Kangiella koreensis (strain DSM 16069 / JCM 12317 / KCTC 12182 / SW-125)</name>
    <dbReference type="NCBI Taxonomy" id="523791"/>
    <lineage>
        <taxon>Bacteria</taxon>
        <taxon>Pseudomonadati</taxon>
        <taxon>Pseudomonadota</taxon>
        <taxon>Gammaproteobacteria</taxon>
        <taxon>Kangiellales</taxon>
        <taxon>Kangiellaceae</taxon>
        <taxon>Kangiella</taxon>
    </lineage>
</organism>
<evidence type="ECO:0000313" key="2">
    <source>
        <dbReference type="Proteomes" id="UP000001231"/>
    </source>
</evidence>
<gene>
    <name evidence="1" type="ordered locus">Kkor_0050</name>
</gene>
<dbReference type="InParanoid" id="C7R641"/>
<accession>C7R641</accession>
<name>C7R641_KANKD</name>
<proteinExistence type="predicted"/>
<keyword evidence="2" id="KW-1185">Reference proteome</keyword>
<dbReference type="EMBL" id="CP001707">
    <property type="protein sequence ID" value="ACV25472.1"/>
    <property type="molecule type" value="Genomic_DNA"/>
</dbReference>
<dbReference type="AlphaFoldDB" id="C7R641"/>
<dbReference type="HOGENOM" id="CLU_2916417_0_0_6"/>
<dbReference type="KEGG" id="kko:Kkor_0050"/>